<evidence type="ECO:0000313" key="1">
    <source>
        <dbReference type="EMBL" id="CAK5280621.1"/>
    </source>
</evidence>
<sequence length="205" mass="22335">SERRAAMPEREVIVEYVKVEAARPQTVDKGVDATVSTMDCAIEARPSTVEFSIQAEPSTREFQIQATPSLVSIGIGAIPETSDAEVDAAVAPVQLHSMEIQTVDEGFQLSSRPNHYYHPIASLSPLSSLMSLAGIVGIIRFLVSYPLGIPVRILHSILGLVKWERIDSRPAPETVDVALDDINEYALNSDETRLNPPNVQDSADE</sequence>
<keyword evidence="2" id="KW-1185">Reference proteome</keyword>
<reference evidence="1" key="1">
    <citation type="submission" date="2023-11" db="EMBL/GenBank/DDBJ databases">
        <authorList>
            <person name="De Vega J J."/>
            <person name="De Vega J J."/>
        </authorList>
    </citation>
    <scope>NUCLEOTIDE SEQUENCE</scope>
</reference>
<dbReference type="EMBL" id="CAVNYO010000440">
    <property type="protein sequence ID" value="CAK5280621.1"/>
    <property type="molecule type" value="Genomic_DNA"/>
</dbReference>
<name>A0AAD2HSP7_9AGAR</name>
<evidence type="ECO:0000313" key="2">
    <source>
        <dbReference type="Proteomes" id="UP001295794"/>
    </source>
</evidence>
<feature type="non-terminal residue" evidence="1">
    <location>
        <position position="1"/>
    </location>
</feature>
<comment type="caution">
    <text evidence="1">The sequence shown here is derived from an EMBL/GenBank/DDBJ whole genome shotgun (WGS) entry which is preliminary data.</text>
</comment>
<proteinExistence type="predicted"/>
<gene>
    <name evidence="1" type="ORF">MYCIT1_LOCUS31159</name>
</gene>
<accession>A0AAD2HSP7</accession>
<organism evidence="1 2">
    <name type="scientific">Mycena citricolor</name>
    <dbReference type="NCBI Taxonomy" id="2018698"/>
    <lineage>
        <taxon>Eukaryota</taxon>
        <taxon>Fungi</taxon>
        <taxon>Dikarya</taxon>
        <taxon>Basidiomycota</taxon>
        <taxon>Agaricomycotina</taxon>
        <taxon>Agaricomycetes</taxon>
        <taxon>Agaricomycetidae</taxon>
        <taxon>Agaricales</taxon>
        <taxon>Marasmiineae</taxon>
        <taxon>Mycenaceae</taxon>
        <taxon>Mycena</taxon>
    </lineage>
</organism>
<dbReference type="Proteomes" id="UP001295794">
    <property type="component" value="Unassembled WGS sequence"/>
</dbReference>
<protein>
    <submittedName>
        <fullName evidence="1">Uncharacterized protein</fullName>
    </submittedName>
</protein>
<dbReference type="AlphaFoldDB" id="A0AAD2HSP7"/>
<feature type="non-terminal residue" evidence="1">
    <location>
        <position position="205"/>
    </location>
</feature>